<comment type="caution">
    <text evidence="2">The sequence shown here is derived from an EMBL/GenBank/DDBJ whole genome shotgun (WGS) entry which is preliminary data.</text>
</comment>
<keyword evidence="1" id="KW-0732">Signal</keyword>
<reference evidence="2" key="2">
    <citation type="submission" date="2023-06" db="EMBL/GenBank/DDBJ databases">
        <authorList>
            <person name="Ma L."/>
            <person name="Liu K.-W."/>
            <person name="Li Z."/>
            <person name="Hsiao Y.-Y."/>
            <person name="Qi Y."/>
            <person name="Fu T."/>
            <person name="Tang G."/>
            <person name="Zhang D."/>
            <person name="Sun W.-H."/>
            <person name="Liu D.-K."/>
            <person name="Li Y."/>
            <person name="Chen G.-Z."/>
            <person name="Liu X.-D."/>
            <person name="Liao X.-Y."/>
            <person name="Jiang Y.-T."/>
            <person name="Yu X."/>
            <person name="Hao Y."/>
            <person name="Huang J."/>
            <person name="Zhao X.-W."/>
            <person name="Ke S."/>
            <person name="Chen Y.-Y."/>
            <person name="Wu W.-L."/>
            <person name="Hsu J.-L."/>
            <person name="Lin Y.-F."/>
            <person name="Huang M.-D."/>
            <person name="Li C.-Y."/>
            <person name="Huang L."/>
            <person name="Wang Z.-W."/>
            <person name="Zhao X."/>
            <person name="Zhong W.-Y."/>
            <person name="Peng D.-H."/>
            <person name="Ahmad S."/>
            <person name="Lan S."/>
            <person name="Zhang J.-S."/>
            <person name="Tsai W.-C."/>
            <person name="Van De Peer Y."/>
            <person name="Liu Z.-J."/>
        </authorList>
    </citation>
    <scope>NUCLEOTIDE SEQUENCE</scope>
    <source>
        <strain evidence="2">CP</strain>
        <tissue evidence="2">Leaves</tissue>
    </source>
</reference>
<sequence>MGELFLKILFCLFFLRSSQDGASFLCFLSSWCRIAQWIKDIRIHRLTAGTHNYLAN</sequence>
<evidence type="ECO:0000313" key="2">
    <source>
        <dbReference type="EMBL" id="KAK1281781.1"/>
    </source>
</evidence>
<feature type="signal peptide" evidence="1">
    <location>
        <begin position="1"/>
        <end position="21"/>
    </location>
</feature>
<proteinExistence type="predicted"/>
<evidence type="ECO:0000256" key="1">
    <source>
        <dbReference type="SAM" id="SignalP"/>
    </source>
</evidence>
<reference evidence="2" key="1">
    <citation type="journal article" date="2023" name="Nat. Commun.">
        <title>Diploid and tetraploid genomes of Acorus and the evolution of monocots.</title>
        <authorList>
            <person name="Ma L."/>
            <person name="Liu K.W."/>
            <person name="Li Z."/>
            <person name="Hsiao Y.Y."/>
            <person name="Qi Y."/>
            <person name="Fu T."/>
            <person name="Tang G.D."/>
            <person name="Zhang D."/>
            <person name="Sun W.H."/>
            <person name="Liu D.K."/>
            <person name="Li Y."/>
            <person name="Chen G.Z."/>
            <person name="Liu X.D."/>
            <person name="Liao X.Y."/>
            <person name="Jiang Y.T."/>
            <person name="Yu X."/>
            <person name="Hao Y."/>
            <person name="Huang J."/>
            <person name="Zhao X.W."/>
            <person name="Ke S."/>
            <person name="Chen Y.Y."/>
            <person name="Wu W.L."/>
            <person name="Hsu J.L."/>
            <person name="Lin Y.F."/>
            <person name="Huang M.D."/>
            <person name="Li C.Y."/>
            <person name="Huang L."/>
            <person name="Wang Z.W."/>
            <person name="Zhao X."/>
            <person name="Zhong W.Y."/>
            <person name="Peng D.H."/>
            <person name="Ahmad S."/>
            <person name="Lan S."/>
            <person name="Zhang J.S."/>
            <person name="Tsai W.C."/>
            <person name="Van de Peer Y."/>
            <person name="Liu Z.J."/>
        </authorList>
    </citation>
    <scope>NUCLEOTIDE SEQUENCE</scope>
    <source>
        <strain evidence="2">CP</strain>
    </source>
</reference>
<gene>
    <name evidence="2" type="ORF">QJS10_CPB22g00763</name>
</gene>
<dbReference type="AlphaFoldDB" id="A0AAV9BZJ8"/>
<dbReference type="EMBL" id="JAUJYO010000022">
    <property type="protein sequence ID" value="KAK1281781.1"/>
    <property type="molecule type" value="Genomic_DNA"/>
</dbReference>
<evidence type="ECO:0000313" key="3">
    <source>
        <dbReference type="Proteomes" id="UP001180020"/>
    </source>
</evidence>
<feature type="chain" id="PRO_5043720642" evidence="1">
    <location>
        <begin position="22"/>
        <end position="56"/>
    </location>
</feature>
<accession>A0AAV9BZJ8</accession>
<keyword evidence="3" id="KW-1185">Reference proteome</keyword>
<dbReference type="Proteomes" id="UP001180020">
    <property type="component" value="Unassembled WGS sequence"/>
</dbReference>
<organism evidence="2 3">
    <name type="scientific">Acorus calamus</name>
    <name type="common">Sweet flag</name>
    <dbReference type="NCBI Taxonomy" id="4465"/>
    <lineage>
        <taxon>Eukaryota</taxon>
        <taxon>Viridiplantae</taxon>
        <taxon>Streptophyta</taxon>
        <taxon>Embryophyta</taxon>
        <taxon>Tracheophyta</taxon>
        <taxon>Spermatophyta</taxon>
        <taxon>Magnoliopsida</taxon>
        <taxon>Liliopsida</taxon>
        <taxon>Acoraceae</taxon>
        <taxon>Acorus</taxon>
    </lineage>
</organism>
<name>A0AAV9BZJ8_ACOCL</name>
<protein>
    <submittedName>
        <fullName evidence="2">Uncharacterized protein</fullName>
    </submittedName>
</protein>